<gene>
    <name evidence="4" type="ORF">PSU4_06960</name>
</gene>
<dbReference type="AlphaFoldDB" id="A0A511DAA9"/>
<dbReference type="GO" id="GO:0005524">
    <property type="term" value="F:ATP binding"/>
    <property type="evidence" value="ECO:0007669"/>
    <property type="project" value="UniProtKB-KW"/>
</dbReference>
<evidence type="ECO:0000313" key="5">
    <source>
        <dbReference type="Proteomes" id="UP000321685"/>
    </source>
</evidence>
<dbReference type="PANTHER" id="PTHR42794:SF2">
    <property type="entry name" value="ABC TRANSPORTER ATP-BINDING PROTEIN"/>
    <property type="match status" value="1"/>
</dbReference>
<dbReference type="PROSITE" id="PS00211">
    <property type="entry name" value="ABC_TRANSPORTER_1"/>
    <property type="match status" value="1"/>
</dbReference>
<evidence type="ECO:0000256" key="2">
    <source>
        <dbReference type="ARBA" id="ARBA00022840"/>
    </source>
</evidence>
<accession>A0A511DAA9</accession>
<dbReference type="PANTHER" id="PTHR42794">
    <property type="entry name" value="HEMIN IMPORT ATP-BINDING PROTEIN HMUV"/>
    <property type="match status" value="1"/>
</dbReference>
<dbReference type="GO" id="GO:0016887">
    <property type="term" value="F:ATP hydrolysis activity"/>
    <property type="evidence" value="ECO:0007669"/>
    <property type="project" value="InterPro"/>
</dbReference>
<dbReference type="SUPFAM" id="SSF52540">
    <property type="entry name" value="P-loop containing nucleoside triphosphate hydrolases"/>
    <property type="match status" value="1"/>
</dbReference>
<protein>
    <submittedName>
        <fullName evidence="4">ABC transporter ATP-binding protein</fullName>
    </submittedName>
</protein>
<evidence type="ECO:0000313" key="4">
    <source>
        <dbReference type="EMBL" id="GEL21742.1"/>
    </source>
</evidence>
<dbReference type="EMBL" id="BJVJ01000004">
    <property type="protein sequence ID" value="GEL21742.1"/>
    <property type="molecule type" value="Genomic_DNA"/>
</dbReference>
<reference evidence="4 5" key="1">
    <citation type="submission" date="2019-07" db="EMBL/GenBank/DDBJ databases">
        <title>Whole genome shotgun sequence of Pseudonocardia sulfidoxydans NBRC 16205.</title>
        <authorList>
            <person name="Hosoyama A."/>
            <person name="Uohara A."/>
            <person name="Ohji S."/>
            <person name="Ichikawa N."/>
        </authorList>
    </citation>
    <scope>NUCLEOTIDE SEQUENCE [LARGE SCALE GENOMIC DNA]</scope>
    <source>
        <strain evidence="4 5">NBRC 16205</strain>
    </source>
</reference>
<dbReference type="InterPro" id="IPR003593">
    <property type="entry name" value="AAA+_ATPase"/>
</dbReference>
<dbReference type="CDD" id="cd03214">
    <property type="entry name" value="ABC_Iron-Siderophores_B12_Hemin"/>
    <property type="match status" value="1"/>
</dbReference>
<dbReference type="InterPro" id="IPR027417">
    <property type="entry name" value="P-loop_NTPase"/>
</dbReference>
<dbReference type="InterPro" id="IPR003439">
    <property type="entry name" value="ABC_transporter-like_ATP-bd"/>
</dbReference>
<dbReference type="Pfam" id="PF00005">
    <property type="entry name" value="ABC_tran"/>
    <property type="match status" value="1"/>
</dbReference>
<organism evidence="4 5">
    <name type="scientific">Pseudonocardia sulfidoxydans NBRC 16205</name>
    <dbReference type="NCBI Taxonomy" id="1223511"/>
    <lineage>
        <taxon>Bacteria</taxon>
        <taxon>Bacillati</taxon>
        <taxon>Actinomycetota</taxon>
        <taxon>Actinomycetes</taxon>
        <taxon>Pseudonocardiales</taxon>
        <taxon>Pseudonocardiaceae</taxon>
        <taxon>Pseudonocardia</taxon>
    </lineage>
</organism>
<feature type="domain" description="ABC transporter" evidence="3">
    <location>
        <begin position="18"/>
        <end position="250"/>
    </location>
</feature>
<keyword evidence="1" id="KW-0547">Nucleotide-binding</keyword>
<keyword evidence="5" id="KW-1185">Reference proteome</keyword>
<comment type="caution">
    <text evidence="4">The sequence shown here is derived from an EMBL/GenBank/DDBJ whole genome shotgun (WGS) entry which is preliminary data.</text>
</comment>
<dbReference type="Gene3D" id="3.40.50.300">
    <property type="entry name" value="P-loop containing nucleotide triphosphate hydrolases"/>
    <property type="match status" value="1"/>
</dbReference>
<sequence>MTAPSPAPAGSRTAPPLLRATGLTCAIGRHVVLRDVDVTIEAGETVGIVGPNGAGKSTLLRILAGVRPPAAGTVELDGVALGSLSRRERARRVALVAQEEDLPAELRVGELVALGLLPHRPPWAGGGKAEARAVDAALAAVDMAGTADRPLDHLSGGERRRALLARGLVQDTELLVLDEPTNHLDVRHRLDLLGLVRGLGRTVLMALHDLDLAVRFCDRLVLVHDGTARSAAPDPAVLGAVFGVAATPVRHPVTGETHLLFDRHPEVP</sequence>
<evidence type="ECO:0000259" key="3">
    <source>
        <dbReference type="PROSITE" id="PS50893"/>
    </source>
</evidence>
<name>A0A511DAA9_9PSEU</name>
<dbReference type="OrthoDB" id="3426016at2"/>
<dbReference type="Proteomes" id="UP000321685">
    <property type="component" value="Unassembled WGS sequence"/>
</dbReference>
<dbReference type="RefSeq" id="WP_147102476.1">
    <property type="nucleotide sequence ID" value="NZ_BJVJ01000004.1"/>
</dbReference>
<dbReference type="InterPro" id="IPR017871">
    <property type="entry name" value="ABC_transporter-like_CS"/>
</dbReference>
<dbReference type="PROSITE" id="PS50893">
    <property type="entry name" value="ABC_TRANSPORTER_2"/>
    <property type="match status" value="1"/>
</dbReference>
<proteinExistence type="predicted"/>
<evidence type="ECO:0000256" key="1">
    <source>
        <dbReference type="ARBA" id="ARBA00022741"/>
    </source>
</evidence>
<dbReference type="SMART" id="SM00382">
    <property type="entry name" value="AAA"/>
    <property type="match status" value="1"/>
</dbReference>
<keyword evidence="2 4" id="KW-0067">ATP-binding</keyword>